<keyword evidence="2" id="KW-0472">Membrane</keyword>
<sequence length="65" mass="7018">MMPSTLGSTDRQVSPTAPSGVNRARRLQCDALSLQVHMMMVVIVAIWAITSNTPCLDQAFMSHSG</sequence>
<feature type="transmembrane region" description="Helical" evidence="2">
    <location>
        <begin position="31"/>
        <end position="49"/>
    </location>
</feature>
<organism evidence="3 4">
    <name type="scientific">Aspergillus ellipticus CBS 707.79</name>
    <dbReference type="NCBI Taxonomy" id="1448320"/>
    <lineage>
        <taxon>Eukaryota</taxon>
        <taxon>Fungi</taxon>
        <taxon>Dikarya</taxon>
        <taxon>Ascomycota</taxon>
        <taxon>Pezizomycotina</taxon>
        <taxon>Eurotiomycetes</taxon>
        <taxon>Eurotiomycetidae</taxon>
        <taxon>Eurotiales</taxon>
        <taxon>Aspergillaceae</taxon>
        <taxon>Aspergillus</taxon>
        <taxon>Aspergillus subgen. Circumdati</taxon>
    </lineage>
</organism>
<feature type="compositionally biased region" description="Polar residues" evidence="1">
    <location>
        <begin position="1"/>
        <end position="19"/>
    </location>
</feature>
<keyword evidence="2" id="KW-0812">Transmembrane</keyword>
<evidence type="ECO:0000256" key="2">
    <source>
        <dbReference type="SAM" id="Phobius"/>
    </source>
</evidence>
<evidence type="ECO:0000313" key="4">
    <source>
        <dbReference type="Proteomes" id="UP000247810"/>
    </source>
</evidence>
<keyword evidence="4" id="KW-1185">Reference proteome</keyword>
<dbReference type="EMBL" id="KZ825902">
    <property type="protein sequence ID" value="PYH92999.1"/>
    <property type="molecule type" value="Genomic_DNA"/>
</dbReference>
<keyword evidence="2" id="KW-1133">Transmembrane helix</keyword>
<evidence type="ECO:0000313" key="3">
    <source>
        <dbReference type="EMBL" id="PYH92999.1"/>
    </source>
</evidence>
<dbReference type="Proteomes" id="UP000247810">
    <property type="component" value="Unassembled WGS sequence"/>
</dbReference>
<protein>
    <submittedName>
        <fullName evidence="3">Uncharacterized protein</fullName>
    </submittedName>
</protein>
<dbReference type="AlphaFoldDB" id="A0A319D732"/>
<name>A0A319D732_9EURO</name>
<feature type="region of interest" description="Disordered" evidence="1">
    <location>
        <begin position="1"/>
        <end position="21"/>
    </location>
</feature>
<dbReference type="VEuPathDB" id="FungiDB:BO71DRAFT_400072"/>
<evidence type="ECO:0000256" key="1">
    <source>
        <dbReference type="SAM" id="MobiDB-lite"/>
    </source>
</evidence>
<accession>A0A319D732</accession>
<reference evidence="3 4" key="1">
    <citation type="submission" date="2018-02" db="EMBL/GenBank/DDBJ databases">
        <title>The genomes of Aspergillus section Nigri reveals drivers in fungal speciation.</title>
        <authorList>
            <consortium name="DOE Joint Genome Institute"/>
            <person name="Vesth T.C."/>
            <person name="Nybo J."/>
            <person name="Theobald S."/>
            <person name="Brandl J."/>
            <person name="Frisvad J.C."/>
            <person name="Nielsen K.F."/>
            <person name="Lyhne E.K."/>
            <person name="Kogle M.E."/>
            <person name="Kuo A."/>
            <person name="Riley R."/>
            <person name="Clum A."/>
            <person name="Nolan M."/>
            <person name="Lipzen A."/>
            <person name="Salamov A."/>
            <person name="Henrissat B."/>
            <person name="Wiebenga A."/>
            <person name="De vries R.P."/>
            <person name="Grigoriev I.V."/>
            <person name="Mortensen U.H."/>
            <person name="Andersen M.R."/>
            <person name="Baker S.E."/>
        </authorList>
    </citation>
    <scope>NUCLEOTIDE SEQUENCE [LARGE SCALE GENOMIC DNA]</scope>
    <source>
        <strain evidence="3 4">CBS 707.79</strain>
    </source>
</reference>
<gene>
    <name evidence="3" type="ORF">BO71DRAFT_400072</name>
</gene>
<proteinExistence type="predicted"/>